<name>I3IJ59_9BACT</name>
<dbReference type="Proteomes" id="UP000002985">
    <property type="component" value="Unassembled WGS sequence"/>
</dbReference>
<keyword evidence="3" id="KW-1185">Reference proteome</keyword>
<feature type="domain" description="DUF2344" evidence="1">
    <location>
        <begin position="1"/>
        <end position="141"/>
    </location>
</feature>
<accession>I3IJ59</accession>
<comment type="caution">
    <text evidence="2">The sequence shown here is derived from an EMBL/GenBank/DDBJ whole genome shotgun (WGS) entry which is preliminary data.</text>
</comment>
<dbReference type="NCBIfam" id="TIGR03936">
    <property type="entry name" value="sam_1_link_chp"/>
    <property type="match status" value="1"/>
</dbReference>
<evidence type="ECO:0000259" key="1">
    <source>
        <dbReference type="Pfam" id="PF10105"/>
    </source>
</evidence>
<protein>
    <recommendedName>
        <fullName evidence="1">DUF2344 domain-containing protein</fullName>
    </recommendedName>
</protein>
<dbReference type="eggNOG" id="COG5011">
    <property type="taxonomic scope" value="Bacteria"/>
</dbReference>
<proteinExistence type="predicted"/>
<organism evidence="2 3">
    <name type="scientific">Candidatus Jettenia caeni</name>
    <dbReference type="NCBI Taxonomy" id="247490"/>
    <lineage>
        <taxon>Bacteria</taxon>
        <taxon>Pseudomonadati</taxon>
        <taxon>Planctomycetota</taxon>
        <taxon>Candidatus Brocadiia</taxon>
        <taxon>Candidatus Brocadiales</taxon>
        <taxon>Candidatus Brocadiaceae</taxon>
        <taxon>Candidatus Jettenia</taxon>
    </lineage>
</organism>
<dbReference type="AlphaFoldDB" id="I3IJ59"/>
<evidence type="ECO:0000313" key="2">
    <source>
        <dbReference type="EMBL" id="GAB61754.1"/>
    </source>
</evidence>
<dbReference type="InterPro" id="IPR018768">
    <property type="entry name" value="DUF2344"/>
</dbReference>
<reference evidence="2 3" key="1">
    <citation type="journal article" date="2012" name="FEBS Lett.">
        <title>Anammox organism KSU-1 expresses a NirK-type copper-containing nitrite reductase instead of a NirS-type with cytochrome cd1.</title>
        <authorList>
            <person name="Hira D."/>
            <person name="Toh H."/>
            <person name="Migita C.T."/>
            <person name="Okubo H."/>
            <person name="Nishiyama T."/>
            <person name="Hattori M."/>
            <person name="Furukawa K."/>
            <person name="Fujii T."/>
        </authorList>
    </citation>
    <scope>NUCLEOTIDE SEQUENCE [LARGE SCALE GENOMIC DNA]</scope>
</reference>
<dbReference type="Pfam" id="PF10105">
    <property type="entry name" value="DUF2344"/>
    <property type="match status" value="1"/>
</dbReference>
<evidence type="ECO:0000313" key="3">
    <source>
        <dbReference type="Proteomes" id="UP000002985"/>
    </source>
</evidence>
<dbReference type="STRING" id="247490.KSU1_C0158"/>
<dbReference type="EMBL" id="BAFH01000003">
    <property type="protein sequence ID" value="GAB61754.1"/>
    <property type="molecule type" value="Genomic_DNA"/>
</dbReference>
<sequence>MRVFERAIRRANLPIVMSKGFNPHPKLSIPLALSVGIIGRDEILELDLQKSVPSEVLVKSLGLQLPKEISILSVEDISNSKKDLVRNITYEVVFKNTDFLETVKINELLQQSSIIVNRSKDGHQKLFNIRPSIEEIKEKPNGLILTIKPTPEGTAKPEEVLHALCGDREKEFFEIIRMKVNLSSSA</sequence>
<gene>
    <name evidence="2" type="ORF">KSU1_C0158</name>
</gene>